<dbReference type="GO" id="GO:0005634">
    <property type="term" value="C:nucleus"/>
    <property type="evidence" value="ECO:0007669"/>
    <property type="project" value="TreeGrafter"/>
</dbReference>
<dbReference type="PANTHER" id="PTHR45639">
    <property type="entry name" value="HSC70CB, ISOFORM G-RELATED"/>
    <property type="match status" value="1"/>
</dbReference>
<dbReference type="FunFam" id="1.20.1270.10:FF:000002">
    <property type="entry name" value="Heat shock 70 kDa protein 4"/>
    <property type="match status" value="1"/>
</dbReference>
<keyword evidence="15" id="KW-0119">Carbohydrate metabolism</keyword>
<comment type="similarity">
    <text evidence="3">Belongs to the glucosamine/galactosamine-6-phosphate isomerase family.</text>
</comment>
<keyword evidence="13 17" id="KW-1133">Transmembrane helix</keyword>
<dbReference type="SUPFAM" id="SSF53067">
    <property type="entry name" value="Actin-like ATPase domain"/>
    <property type="match status" value="2"/>
</dbReference>
<dbReference type="GO" id="GO:0005524">
    <property type="term" value="F:ATP binding"/>
    <property type="evidence" value="ECO:0007669"/>
    <property type="project" value="UniProtKB-KW"/>
</dbReference>
<dbReference type="GO" id="GO:0016020">
    <property type="term" value="C:membrane"/>
    <property type="evidence" value="ECO:0007669"/>
    <property type="project" value="UniProtKB-SubCell"/>
</dbReference>
<feature type="non-terminal residue" evidence="19">
    <location>
        <position position="1262"/>
    </location>
</feature>
<comment type="caution">
    <text evidence="19">The sequence shown here is derived from an EMBL/GenBank/DDBJ whole genome shotgun (WGS) entry which is preliminary data.</text>
</comment>
<gene>
    <name evidence="19" type="ORF">P4O66_015223</name>
</gene>
<dbReference type="GO" id="GO:0006044">
    <property type="term" value="P:N-acetylglucosamine metabolic process"/>
    <property type="evidence" value="ECO:0007669"/>
    <property type="project" value="InterPro"/>
</dbReference>
<dbReference type="PROSITE" id="PS01036">
    <property type="entry name" value="HSP70_3"/>
    <property type="match status" value="1"/>
</dbReference>
<feature type="transmembrane region" description="Helical" evidence="17">
    <location>
        <begin position="1200"/>
        <end position="1219"/>
    </location>
</feature>
<comment type="subcellular location">
    <subcellularLocation>
        <location evidence="2">Cytoplasm</location>
    </subcellularLocation>
    <subcellularLocation>
        <location evidence="1">Membrane</location>
        <topology evidence="1">Multi-pass membrane protein</topology>
    </subcellularLocation>
</comment>
<dbReference type="InterPro" id="IPR004547">
    <property type="entry name" value="Glucosamine6P_isomerase"/>
</dbReference>
<dbReference type="Proteomes" id="UP001239994">
    <property type="component" value="Unassembled WGS sequence"/>
</dbReference>
<dbReference type="InterPro" id="IPR019325">
    <property type="entry name" value="NEDD4/Bsd2"/>
</dbReference>
<keyword evidence="7" id="KW-0963">Cytoplasm</keyword>
<evidence type="ECO:0000256" key="16">
    <source>
        <dbReference type="SAM" id="MobiDB-lite"/>
    </source>
</evidence>
<evidence type="ECO:0000256" key="1">
    <source>
        <dbReference type="ARBA" id="ARBA00004141"/>
    </source>
</evidence>
<comment type="similarity">
    <text evidence="4">Belongs to the heat shock protein 70 family.</text>
</comment>
<dbReference type="Pfam" id="PF10176">
    <property type="entry name" value="NEDD4_Bsd2"/>
    <property type="match status" value="1"/>
</dbReference>
<dbReference type="GO" id="GO:0004342">
    <property type="term" value="F:glucosamine-6-phosphate deaminase activity"/>
    <property type="evidence" value="ECO:0007669"/>
    <property type="project" value="UniProtKB-EC"/>
</dbReference>
<dbReference type="EMBL" id="JAROKS010000022">
    <property type="protein sequence ID" value="KAK1789289.1"/>
    <property type="molecule type" value="Genomic_DNA"/>
</dbReference>
<keyword evidence="9 17" id="KW-0812">Transmembrane</keyword>
<dbReference type="HAMAP" id="MF_01241">
    <property type="entry name" value="GlcN6P_deamin"/>
    <property type="match status" value="1"/>
</dbReference>
<keyword evidence="14 17" id="KW-0472">Membrane</keyword>
<keyword evidence="10" id="KW-0547">Nucleotide-binding</keyword>
<evidence type="ECO:0000256" key="10">
    <source>
        <dbReference type="ARBA" id="ARBA00022741"/>
    </source>
</evidence>
<evidence type="ECO:0000256" key="7">
    <source>
        <dbReference type="ARBA" id="ARBA00022490"/>
    </source>
</evidence>
<dbReference type="GO" id="GO:0030001">
    <property type="term" value="P:metal ion transport"/>
    <property type="evidence" value="ECO:0007669"/>
    <property type="project" value="InterPro"/>
</dbReference>
<dbReference type="PROSITE" id="PS01161">
    <property type="entry name" value="GLC_GALNAC_ISOMERASE"/>
    <property type="match status" value="1"/>
</dbReference>
<dbReference type="FunFam" id="3.30.30.30:FF:000002">
    <property type="entry name" value="Heat shock 70 kDa protein 4"/>
    <property type="match status" value="1"/>
</dbReference>
<dbReference type="SUPFAM" id="SSF100934">
    <property type="entry name" value="Heat shock protein 70kD (HSP70), C-terminal subdomain"/>
    <property type="match status" value="2"/>
</dbReference>
<dbReference type="Gene3D" id="3.40.50.1360">
    <property type="match status" value="1"/>
</dbReference>
<evidence type="ECO:0000256" key="6">
    <source>
        <dbReference type="ARBA" id="ARBA00012680"/>
    </source>
</evidence>
<dbReference type="FunFam" id="3.90.640.10:FF:000004">
    <property type="entry name" value="Heat shock 70 kDa protein 4"/>
    <property type="match status" value="1"/>
</dbReference>
<comment type="subunit">
    <text evidence="5">Homohexamer.</text>
</comment>
<feature type="region of interest" description="Disordered" evidence="16">
    <location>
        <begin position="770"/>
        <end position="794"/>
    </location>
</feature>
<feature type="transmembrane region" description="Helical" evidence="17">
    <location>
        <begin position="1170"/>
        <end position="1193"/>
    </location>
</feature>
<dbReference type="GO" id="GO:0140662">
    <property type="term" value="F:ATP-dependent protein folding chaperone"/>
    <property type="evidence" value="ECO:0007669"/>
    <property type="project" value="InterPro"/>
</dbReference>
<dbReference type="FunFam" id="3.40.50.1360:FF:000004">
    <property type="entry name" value="Glucosamine-6-phosphate isomerase"/>
    <property type="match status" value="1"/>
</dbReference>
<dbReference type="GO" id="GO:0005829">
    <property type="term" value="C:cytosol"/>
    <property type="evidence" value="ECO:0007669"/>
    <property type="project" value="TreeGrafter"/>
</dbReference>
<evidence type="ECO:0000256" key="4">
    <source>
        <dbReference type="ARBA" id="ARBA00007381"/>
    </source>
</evidence>
<feature type="compositionally biased region" description="Basic and acidic residues" evidence="16">
    <location>
        <begin position="496"/>
        <end position="528"/>
    </location>
</feature>
<dbReference type="AlphaFoldDB" id="A0AAD9DQS7"/>
<keyword evidence="12" id="KW-0067">ATP-binding</keyword>
<evidence type="ECO:0000313" key="20">
    <source>
        <dbReference type="Proteomes" id="UP001239994"/>
    </source>
</evidence>
<feature type="region of interest" description="Disordered" evidence="16">
    <location>
        <begin position="481"/>
        <end position="556"/>
    </location>
</feature>
<evidence type="ECO:0000256" key="3">
    <source>
        <dbReference type="ARBA" id="ARBA00005526"/>
    </source>
</evidence>
<evidence type="ECO:0000313" key="19">
    <source>
        <dbReference type="EMBL" id="KAK1789289.1"/>
    </source>
</evidence>
<feature type="compositionally biased region" description="Basic and acidic residues" evidence="16">
    <location>
        <begin position="773"/>
        <end position="782"/>
    </location>
</feature>
<dbReference type="InterPro" id="IPR037171">
    <property type="entry name" value="NagB/RpiA_transferase-like"/>
</dbReference>
<dbReference type="FunFam" id="3.30.420.40:FF:000767">
    <property type="entry name" value="Heat shock protein 70 (HSP70)-4, putative"/>
    <property type="match status" value="2"/>
</dbReference>
<dbReference type="InterPro" id="IPR029047">
    <property type="entry name" value="HSP70_peptide-bd_sf"/>
</dbReference>
<dbReference type="EC" id="3.5.99.6" evidence="6"/>
<evidence type="ECO:0000256" key="11">
    <source>
        <dbReference type="ARBA" id="ARBA00022801"/>
    </source>
</evidence>
<evidence type="ECO:0000256" key="8">
    <source>
        <dbReference type="ARBA" id="ARBA00022553"/>
    </source>
</evidence>
<name>A0AAD9DQS7_9TELE</name>
<dbReference type="FunFam" id="3.30.420.40:FF:000495">
    <property type="entry name" value="Heat shock protein 4b"/>
    <property type="match status" value="1"/>
</dbReference>
<feature type="compositionally biased region" description="Basic and acidic residues" evidence="16">
    <location>
        <begin position="536"/>
        <end position="545"/>
    </location>
</feature>
<dbReference type="Gene3D" id="2.60.34.10">
    <property type="entry name" value="Substrate Binding Domain Of DNAk, Chain A, domain 1"/>
    <property type="match status" value="1"/>
</dbReference>
<evidence type="ECO:0000259" key="18">
    <source>
        <dbReference type="Pfam" id="PF01182"/>
    </source>
</evidence>
<dbReference type="InterPro" id="IPR006148">
    <property type="entry name" value="Glc/Gal-6P_isomerase"/>
</dbReference>
<keyword evidence="20" id="KW-1185">Reference proteome</keyword>
<evidence type="ECO:0000256" key="5">
    <source>
        <dbReference type="ARBA" id="ARBA00011643"/>
    </source>
</evidence>
<dbReference type="GO" id="GO:0007034">
    <property type="term" value="P:vacuolar transport"/>
    <property type="evidence" value="ECO:0007669"/>
    <property type="project" value="InterPro"/>
</dbReference>
<accession>A0AAD9DQS7</accession>
<evidence type="ECO:0000256" key="12">
    <source>
        <dbReference type="ARBA" id="ARBA00022840"/>
    </source>
</evidence>
<evidence type="ECO:0000256" key="13">
    <source>
        <dbReference type="ARBA" id="ARBA00022989"/>
    </source>
</evidence>
<dbReference type="InterPro" id="IPR018321">
    <property type="entry name" value="Glucosamine6P_isomerase_CS"/>
</dbReference>
<dbReference type="SUPFAM" id="SSF100950">
    <property type="entry name" value="NagB/RpiA/CoA transferase-like"/>
    <property type="match status" value="1"/>
</dbReference>
<evidence type="ECO:0000256" key="14">
    <source>
        <dbReference type="ARBA" id="ARBA00023136"/>
    </source>
</evidence>
<protein>
    <recommendedName>
        <fullName evidence="6">glucosamine-6-phosphate deaminase</fullName>
        <ecNumber evidence="6">3.5.99.6</ecNumber>
    </recommendedName>
</protein>
<dbReference type="SUPFAM" id="SSF100920">
    <property type="entry name" value="Heat shock protein 70kD (HSP70), peptide-binding domain"/>
    <property type="match status" value="1"/>
</dbReference>
<organism evidence="19 20">
    <name type="scientific">Electrophorus voltai</name>
    <dbReference type="NCBI Taxonomy" id="2609070"/>
    <lineage>
        <taxon>Eukaryota</taxon>
        <taxon>Metazoa</taxon>
        <taxon>Chordata</taxon>
        <taxon>Craniata</taxon>
        <taxon>Vertebrata</taxon>
        <taxon>Euteleostomi</taxon>
        <taxon>Actinopterygii</taxon>
        <taxon>Neopterygii</taxon>
        <taxon>Teleostei</taxon>
        <taxon>Ostariophysi</taxon>
        <taxon>Gymnotiformes</taxon>
        <taxon>Gymnotoidei</taxon>
        <taxon>Gymnotidae</taxon>
        <taxon>Electrophorus</taxon>
    </lineage>
</organism>
<dbReference type="Gene3D" id="3.30.420.40">
    <property type="match status" value="2"/>
</dbReference>
<dbReference type="Gene3D" id="1.20.1270.10">
    <property type="match status" value="2"/>
</dbReference>
<evidence type="ECO:0000256" key="9">
    <source>
        <dbReference type="ARBA" id="ARBA00022692"/>
    </source>
</evidence>
<dbReference type="Pfam" id="PF01182">
    <property type="entry name" value="Glucosamine_iso"/>
    <property type="match status" value="1"/>
</dbReference>
<sequence>ACVSFGPRNRSIGAAAKSQLVTNCKNTVQGFKRFHGRAYSDPFVQSAKSKIGYELSQMPTGTTGIKVTYMEEEKVFSIEQVTAMLLTKLKETAEGALKKPVADCVISVPCYYTDAERRSVVDAAQIAGLNCLRLMNETTAVALAYGIYKQDLPAPEEKPRNVVFVDLGHSGYQVSVCAFNKGKLKILATAFDQHMGGKDFDEVLVNHFCEEFGKKYKLEVKSKPRALVRLYQECEKLKKLMSANSSDLPLNIECFMDDIDVSGHLNRGQFEEMCADILARVEAPLHSIMEQANLKTEDIYAVEIVGGASRIPAVKERIGKFFRKELSTTLNADEAVARGCALQCAILSPAFKVREFSITDVVPYPVSLKWNSAAEDGVSDCEVFSKNHAAPFSKVLTFYRKEPFSLEAYYNSPKQLPYPDPTIGMYYSQIPPFAYRQYMIQKVVPQATGESSKVKVKVRINIHGIFSVSGASLVEMQKCEEGEEPMEMEQSPTQTPEKEEENKMQVEEDQQKSPGEGEKENEEKKVATEEMEMSAEEGKQEKKSDQPPQAKKPKVKTKVLELPIENNPQWQLAIEMLNLFVENEGKMIMQDKLEKERNDAKNNLEEYVYDMRDKLHGMYERFISEGDRDILSLKLEDTENWLYEDGEDQPKQVYIDRLAELKKLGQPIQDRYTEFEERPKAFEELGKQLQQYMKIVEAFKMKEEQYEHLDETEIEKVNKTVSDVMIWMNSKMNQQCKQSLTLDPVVKVAEIAAKTQELFAACNPIVTKPKPKPKVELPKDDAPAEQNGPVNGQESAEVETIVKNMKLIILSDYDEASEWAAKYIKNRINRFSPTPDKFFTLGLPTGSTPLGCYKKLIQYYKKGEISFQYVKTFNMDEYVGLPRDHPESYHSFMWNNFFKHIDIRSENAHILDGNAPDLLKECQSFEDEIKSAGGIDLFIGGIGPDGHIAFNEPGSSLVSRTRVKTLAMDTILANARFFDGDLSKVPTMALTVGVGTVMDAREVMILITGAHKAFALYKAIEEGVNHMWTVSAFQQHPQTIFICDEDATQELRVKTVKYFKGNKGAQGSIAFPEALTNEEQNPEVPPETADAPPSYNSIAAGAGFFGYKEDSGSYPNPPSYNVATSLPSYDEAERTKAESTVPLVTAREEDFISRDDFEDVDQLRVGNDGIFMLTFFMAFLFNWIGFFLSFCLTTSAAGRYGAVSGFGLSLVKWVLIVRFSTYFPGYFDGQYWLWWVFLLVDFSSQDYYKINKMTSSAQICRT</sequence>
<dbReference type="PRINTS" id="PR00301">
    <property type="entry name" value="HEATSHOCK70"/>
</dbReference>
<dbReference type="GO" id="GO:0005975">
    <property type="term" value="P:carbohydrate metabolic process"/>
    <property type="evidence" value="ECO:0007669"/>
    <property type="project" value="InterPro"/>
</dbReference>
<evidence type="ECO:0000256" key="2">
    <source>
        <dbReference type="ARBA" id="ARBA00004496"/>
    </source>
</evidence>
<keyword evidence="8" id="KW-0597">Phosphoprotein</keyword>
<dbReference type="InterPro" id="IPR043129">
    <property type="entry name" value="ATPase_NBD"/>
</dbReference>
<dbReference type="NCBIfam" id="TIGR00502">
    <property type="entry name" value="nagB"/>
    <property type="match status" value="1"/>
</dbReference>
<dbReference type="Gene3D" id="3.90.640.10">
    <property type="entry name" value="Actin, Chain A, domain 4"/>
    <property type="match status" value="1"/>
</dbReference>
<proteinExistence type="inferred from homology"/>
<evidence type="ECO:0000256" key="15">
    <source>
        <dbReference type="ARBA" id="ARBA00023277"/>
    </source>
</evidence>
<dbReference type="CDD" id="cd01399">
    <property type="entry name" value="GlcN6P_deaminase"/>
    <property type="match status" value="1"/>
</dbReference>
<keyword evidence="11" id="KW-0378">Hydrolase</keyword>
<dbReference type="PANTHER" id="PTHR45639:SF8">
    <property type="entry name" value="HEAT SHOCK 70 KDA PROTEIN 4"/>
    <property type="match status" value="1"/>
</dbReference>
<dbReference type="InterPro" id="IPR018181">
    <property type="entry name" value="Heat_shock_70_CS"/>
</dbReference>
<dbReference type="Gene3D" id="3.30.30.30">
    <property type="match status" value="1"/>
</dbReference>
<reference evidence="19" key="1">
    <citation type="submission" date="2023-03" db="EMBL/GenBank/DDBJ databases">
        <title>Electrophorus voltai genome.</title>
        <authorList>
            <person name="Bian C."/>
        </authorList>
    </citation>
    <scope>NUCLEOTIDE SEQUENCE</scope>
    <source>
        <strain evidence="19">CB-2022</strain>
        <tissue evidence="19">Muscle</tissue>
    </source>
</reference>
<dbReference type="Pfam" id="PF00012">
    <property type="entry name" value="HSP70"/>
    <property type="match status" value="1"/>
</dbReference>
<feature type="domain" description="Glucosamine/galactosamine-6-phosphate isomerase" evidence="18">
    <location>
        <begin position="813"/>
        <end position="1037"/>
    </location>
</feature>
<evidence type="ECO:0000256" key="17">
    <source>
        <dbReference type="SAM" id="Phobius"/>
    </source>
</evidence>
<dbReference type="InterPro" id="IPR013126">
    <property type="entry name" value="Hsp_70_fam"/>
</dbReference>
<dbReference type="InterPro" id="IPR029048">
    <property type="entry name" value="HSP70_C_sf"/>
</dbReference>